<keyword evidence="1" id="KW-0472">Membrane</keyword>
<feature type="transmembrane region" description="Helical" evidence="1">
    <location>
        <begin position="12"/>
        <end position="34"/>
    </location>
</feature>
<dbReference type="Proteomes" id="UP000823941">
    <property type="component" value="Chromosome 4"/>
</dbReference>
<feature type="transmembrane region" description="Helical" evidence="1">
    <location>
        <begin position="120"/>
        <end position="139"/>
    </location>
</feature>
<evidence type="ECO:0008006" key="4">
    <source>
        <dbReference type="Google" id="ProtNLM"/>
    </source>
</evidence>
<evidence type="ECO:0000313" key="3">
    <source>
        <dbReference type="Proteomes" id="UP000823941"/>
    </source>
</evidence>
<keyword evidence="3" id="KW-1185">Reference proteome</keyword>
<name>A0ABQ7R1V6_PLUXY</name>
<accession>A0ABQ7R1V6</accession>
<evidence type="ECO:0000313" key="2">
    <source>
        <dbReference type="EMBL" id="KAG7311282.1"/>
    </source>
</evidence>
<gene>
    <name evidence="2" type="ORF">JYU34_002313</name>
</gene>
<dbReference type="EMBL" id="JAHIBW010000004">
    <property type="protein sequence ID" value="KAG7311282.1"/>
    <property type="molecule type" value="Genomic_DNA"/>
</dbReference>
<evidence type="ECO:0000256" key="1">
    <source>
        <dbReference type="SAM" id="Phobius"/>
    </source>
</evidence>
<keyword evidence="1" id="KW-1133">Transmembrane helix</keyword>
<sequence>MESTSAQVKPMLMVSLCCGFPKIMCVVYIVLWSYKVSAVPIWYIFMIAPEVMMWAFLPCLVGVFVEIIKYEIDNIKCILSNELIETTNGCHREQREQFLRYIQLRPFSYSVWRLLRVDGALPAALLALLSTYLIVIIQFTELYE</sequence>
<organism evidence="2 3">
    <name type="scientific">Plutella xylostella</name>
    <name type="common">Diamondback moth</name>
    <name type="synonym">Plutella maculipennis</name>
    <dbReference type="NCBI Taxonomy" id="51655"/>
    <lineage>
        <taxon>Eukaryota</taxon>
        <taxon>Metazoa</taxon>
        <taxon>Ecdysozoa</taxon>
        <taxon>Arthropoda</taxon>
        <taxon>Hexapoda</taxon>
        <taxon>Insecta</taxon>
        <taxon>Pterygota</taxon>
        <taxon>Neoptera</taxon>
        <taxon>Endopterygota</taxon>
        <taxon>Lepidoptera</taxon>
        <taxon>Glossata</taxon>
        <taxon>Ditrysia</taxon>
        <taxon>Yponomeutoidea</taxon>
        <taxon>Plutellidae</taxon>
        <taxon>Plutella</taxon>
    </lineage>
</organism>
<keyword evidence="1" id="KW-0812">Transmembrane</keyword>
<proteinExistence type="predicted"/>
<reference evidence="2 3" key="1">
    <citation type="submission" date="2021-06" db="EMBL/GenBank/DDBJ databases">
        <title>A haploid diamondback moth (Plutella xylostella L.) genome assembly resolves 31 chromosomes and identifies a diamide resistance mutation.</title>
        <authorList>
            <person name="Ward C.M."/>
            <person name="Perry K.D."/>
            <person name="Baker G."/>
            <person name="Powis K."/>
            <person name="Heckel D.G."/>
            <person name="Baxter S.W."/>
        </authorList>
    </citation>
    <scope>NUCLEOTIDE SEQUENCE [LARGE SCALE GENOMIC DNA]</scope>
    <source>
        <strain evidence="2 3">LV</strain>
        <tissue evidence="2">Single pupa</tissue>
    </source>
</reference>
<comment type="caution">
    <text evidence="2">The sequence shown here is derived from an EMBL/GenBank/DDBJ whole genome shotgun (WGS) entry which is preliminary data.</text>
</comment>
<protein>
    <recommendedName>
        <fullName evidence="4">Gustatory receptor</fullName>
    </recommendedName>
</protein>
<feature type="transmembrane region" description="Helical" evidence="1">
    <location>
        <begin position="40"/>
        <end position="65"/>
    </location>
</feature>